<dbReference type="Proteomes" id="UP001165378">
    <property type="component" value="Unassembled WGS sequence"/>
</dbReference>
<evidence type="ECO:0000313" key="1">
    <source>
        <dbReference type="EMBL" id="MCF2526971.1"/>
    </source>
</evidence>
<keyword evidence="2" id="KW-1185">Reference proteome</keyword>
<sequence length="177" mass="18817">MLVGRQRRGAGCRGRLVGADNSDYQFVGPRTHRAAGTGADPYAGSGADDRLGVRPAYDQVPVHALRATLGSPAEHRRHPDELVPPNAAVLTISGAGFTPGIRVRISLFDRALCPLAESGGLKDVSVGADGTFRDVRLSVKTADRRPGTVYVIVSELEPRGMLQPLECARQPIRIADA</sequence>
<accession>A0AA41PXE4</accession>
<evidence type="ECO:0000313" key="2">
    <source>
        <dbReference type="Proteomes" id="UP001165378"/>
    </source>
</evidence>
<name>A0AA41PXE4_9ACTN</name>
<dbReference type="RefSeq" id="WP_235051125.1">
    <property type="nucleotide sequence ID" value="NZ_JAKFHA010000003.1"/>
</dbReference>
<comment type="caution">
    <text evidence="1">The sequence shown here is derived from an EMBL/GenBank/DDBJ whole genome shotgun (WGS) entry which is preliminary data.</text>
</comment>
<protein>
    <submittedName>
        <fullName evidence="1">Uncharacterized protein</fullName>
    </submittedName>
</protein>
<dbReference type="AlphaFoldDB" id="A0AA41PXE4"/>
<proteinExistence type="predicted"/>
<gene>
    <name evidence="1" type="ORF">LZ495_07035</name>
</gene>
<reference evidence="1" key="1">
    <citation type="submission" date="2022-01" db="EMBL/GenBank/DDBJ databases">
        <title>Genome-Based Taxonomic Classification of the Phylum Actinobacteria.</title>
        <authorList>
            <person name="Gao Y."/>
        </authorList>
    </citation>
    <scope>NUCLEOTIDE SEQUENCE</scope>
    <source>
        <strain evidence="1">KLBMP 8922</strain>
    </source>
</reference>
<organism evidence="1 2">
    <name type="scientific">Yinghuangia soli</name>
    <dbReference type="NCBI Taxonomy" id="2908204"/>
    <lineage>
        <taxon>Bacteria</taxon>
        <taxon>Bacillati</taxon>
        <taxon>Actinomycetota</taxon>
        <taxon>Actinomycetes</taxon>
        <taxon>Kitasatosporales</taxon>
        <taxon>Streptomycetaceae</taxon>
        <taxon>Yinghuangia</taxon>
    </lineage>
</organism>
<dbReference type="EMBL" id="JAKFHA010000003">
    <property type="protein sequence ID" value="MCF2526971.1"/>
    <property type="molecule type" value="Genomic_DNA"/>
</dbReference>